<evidence type="ECO:0000256" key="6">
    <source>
        <dbReference type="ARBA" id="ARBA00023136"/>
    </source>
</evidence>
<comment type="similarity">
    <text evidence="2">Belongs to the auxin efflux carrier (TC 2.A.69.1) family.</text>
</comment>
<dbReference type="PANTHER" id="PTHR31752:SF15">
    <property type="entry name" value="AUXIN EFFLUX CARRIER COMPONENT 5B-RELATED"/>
    <property type="match status" value="1"/>
</dbReference>
<evidence type="ECO:0000256" key="5">
    <source>
        <dbReference type="ARBA" id="ARBA00022989"/>
    </source>
</evidence>
<keyword evidence="6 8" id="KW-0472">Membrane</keyword>
<gene>
    <name evidence="9" type="ORF">QYE76_006435</name>
</gene>
<evidence type="ECO:0008006" key="11">
    <source>
        <dbReference type="Google" id="ProtNLM"/>
    </source>
</evidence>
<keyword evidence="5 8" id="KW-1133">Transmembrane helix</keyword>
<feature type="transmembrane region" description="Helical" evidence="8">
    <location>
        <begin position="140"/>
        <end position="160"/>
    </location>
</feature>
<comment type="caution">
    <text evidence="9">The sequence shown here is derived from an EMBL/GenBank/DDBJ whole genome shotgun (WGS) entry which is preliminary data.</text>
</comment>
<feature type="transmembrane region" description="Helical" evidence="8">
    <location>
        <begin position="80"/>
        <end position="96"/>
    </location>
</feature>
<evidence type="ECO:0000256" key="7">
    <source>
        <dbReference type="ARBA" id="ARBA00023294"/>
    </source>
</evidence>
<name>A0AAD8RUV8_LOLMU</name>
<dbReference type="InterPro" id="IPR051107">
    <property type="entry name" value="Auxin_Efflux_Carrier"/>
</dbReference>
<evidence type="ECO:0000313" key="10">
    <source>
        <dbReference type="Proteomes" id="UP001231189"/>
    </source>
</evidence>
<dbReference type="EMBL" id="JAUUTY010000005">
    <property type="protein sequence ID" value="KAK1632120.1"/>
    <property type="molecule type" value="Genomic_DNA"/>
</dbReference>
<keyword evidence="7" id="KW-0927">Auxin signaling pathway</keyword>
<accession>A0AAD8RUV8</accession>
<evidence type="ECO:0000313" key="9">
    <source>
        <dbReference type="EMBL" id="KAK1632120.1"/>
    </source>
</evidence>
<keyword evidence="10" id="KW-1185">Reference proteome</keyword>
<dbReference type="GO" id="GO:0005886">
    <property type="term" value="C:plasma membrane"/>
    <property type="evidence" value="ECO:0007669"/>
    <property type="project" value="TreeGrafter"/>
</dbReference>
<evidence type="ECO:0000256" key="1">
    <source>
        <dbReference type="ARBA" id="ARBA00004141"/>
    </source>
</evidence>
<keyword evidence="3" id="KW-0813">Transport</keyword>
<evidence type="ECO:0000256" key="3">
    <source>
        <dbReference type="ARBA" id="ARBA00022448"/>
    </source>
</evidence>
<reference evidence="9" key="1">
    <citation type="submission" date="2023-07" db="EMBL/GenBank/DDBJ databases">
        <title>A chromosome-level genome assembly of Lolium multiflorum.</title>
        <authorList>
            <person name="Chen Y."/>
            <person name="Copetti D."/>
            <person name="Kolliker R."/>
            <person name="Studer B."/>
        </authorList>
    </citation>
    <scope>NUCLEOTIDE SEQUENCE</scope>
    <source>
        <strain evidence="9">02402/16</strain>
        <tissue evidence="9">Leaf</tissue>
    </source>
</reference>
<proteinExistence type="inferred from homology"/>
<dbReference type="Pfam" id="PF03547">
    <property type="entry name" value="Mem_trans"/>
    <property type="match status" value="1"/>
</dbReference>
<dbReference type="AlphaFoldDB" id="A0AAD8RUV8"/>
<evidence type="ECO:0000256" key="8">
    <source>
        <dbReference type="SAM" id="Phobius"/>
    </source>
</evidence>
<feature type="transmembrane region" description="Helical" evidence="8">
    <location>
        <begin position="42"/>
        <end position="60"/>
    </location>
</feature>
<organism evidence="9 10">
    <name type="scientific">Lolium multiflorum</name>
    <name type="common">Italian ryegrass</name>
    <name type="synonym">Lolium perenne subsp. multiflorum</name>
    <dbReference type="NCBI Taxonomy" id="4521"/>
    <lineage>
        <taxon>Eukaryota</taxon>
        <taxon>Viridiplantae</taxon>
        <taxon>Streptophyta</taxon>
        <taxon>Embryophyta</taxon>
        <taxon>Tracheophyta</taxon>
        <taxon>Spermatophyta</taxon>
        <taxon>Magnoliopsida</taxon>
        <taxon>Liliopsida</taxon>
        <taxon>Poales</taxon>
        <taxon>Poaceae</taxon>
        <taxon>BOP clade</taxon>
        <taxon>Pooideae</taxon>
        <taxon>Poodae</taxon>
        <taxon>Poeae</taxon>
        <taxon>Poeae Chloroplast Group 2 (Poeae type)</taxon>
        <taxon>Loliodinae</taxon>
        <taxon>Loliinae</taxon>
        <taxon>Lolium</taxon>
    </lineage>
</organism>
<evidence type="ECO:0000256" key="2">
    <source>
        <dbReference type="ARBA" id="ARBA00009177"/>
    </source>
</evidence>
<dbReference type="Proteomes" id="UP001231189">
    <property type="component" value="Unassembled WGS sequence"/>
</dbReference>
<keyword evidence="4 8" id="KW-0812">Transmembrane</keyword>
<protein>
    <recommendedName>
        <fullName evidence="11">Auxin efflux carrier component</fullName>
    </recommendedName>
</protein>
<dbReference type="InterPro" id="IPR004776">
    <property type="entry name" value="Mem_transp_PIN-like"/>
</dbReference>
<dbReference type="GO" id="GO:0009926">
    <property type="term" value="P:auxin polar transport"/>
    <property type="evidence" value="ECO:0007669"/>
    <property type="project" value="TreeGrafter"/>
</dbReference>
<dbReference type="PANTHER" id="PTHR31752">
    <property type="entry name" value="AUXIN EFFLUX CARRIER COMPONENT 1B-RELATED"/>
    <property type="match status" value="1"/>
</dbReference>
<dbReference type="GO" id="GO:0005783">
    <property type="term" value="C:endoplasmic reticulum"/>
    <property type="evidence" value="ECO:0007669"/>
    <property type="project" value="TreeGrafter"/>
</dbReference>
<feature type="transmembrane region" description="Helical" evidence="8">
    <location>
        <begin position="108"/>
        <end position="128"/>
    </location>
</feature>
<dbReference type="GO" id="GO:0009734">
    <property type="term" value="P:auxin-activated signaling pathway"/>
    <property type="evidence" value="ECO:0007669"/>
    <property type="project" value="UniProtKB-KW"/>
</dbReference>
<dbReference type="GO" id="GO:0010329">
    <property type="term" value="F:auxin efflux transmembrane transporter activity"/>
    <property type="evidence" value="ECO:0007669"/>
    <property type="project" value="TreeGrafter"/>
</dbReference>
<evidence type="ECO:0000256" key="4">
    <source>
        <dbReference type="ARBA" id="ARBA00022692"/>
    </source>
</evidence>
<feature type="transmembrane region" description="Helical" evidence="8">
    <location>
        <begin position="12"/>
        <end position="30"/>
    </location>
</feature>
<comment type="subcellular location">
    <subcellularLocation>
        <location evidence="1">Membrane</location>
        <topology evidence="1">Multi-pass membrane protein</topology>
    </subcellularLocation>
</comment>
<sequence>MIGWGDVYKVVAGMAPLYFALGLGYCSVRWWKLYTRDQCDALNHLATYFAVPFFAFNLAARMDPYAVNYRVLAADALSKLAIVLVLAAWAAAAAWTTRCGGRELVSSWCITGYSLTALNNSLVVGVPLMEGMFGEWGRDLIVQISVAQFVFYFPLLLLAFEVRRASGGAWKPDGDVQARDDVEGGLQERRPEVLICPLLRVVLLNMARNPSVYAGVLGVAWSFVTHRAPHPPQAHPSLNVIGVIKRPPGVLPLVPLACDRGVGLLAILLAHPSRQTQTPGGCMPPQEDH</sequence>